<dbReference type="InterPro" id="IPR052711">
    <property type="entry name" value="Zinc_ADH-like"/>
</dbReference>
<dbReference type="Pfam" id="PF00107">
    <property type="entry name" value="ADH_zinc_N"/>
    <property type="match status" value="1"/>
</dbReference>
<dbReference type="SMART" id="SM00829">
    <property type="entry name" value="PKS_ER"/>
    <property type="match status" value="1"/>
</dbReference>
<dbReference type="RefSeq" id="WP_196398502.1">
    <property type="nucleotide sequence ID" value="NZ_JADNYM010000033.1"/>
</dbReference>
<dbReference type="InterPro" id="IPR036291">
    <property type="entry name" value="NAD(P)-bd_dom_sf"/>
</dbReference>
<dbReference type="InterPro" id="IPR011032">
    <property type="entry name" value="GroES-like_sf"/>
</dbReference>
<proteinExistence type="predicted"/>
<evidence type="ECO:0000313" key="3">
    <source>
        <dbReference type="Proteomes" id="UP000655366"/>
    </source>
</evidence>
<dbReference type="InterPro" id="IPR013154">
    <property type="entry name" value="ADH-like_N"/>
</dbReference>
<dbReference type="PANTHER" id="PTHR45033">
    <property type="match status" value="1"/>
</dbReference>
<feature type="domain" description="Enoyl reductase (ER)" evidence="1">
    <location>
        <begin position="13"/>
        <end position="319"/>
    </location>
</feature>
<evidence type="ECO:0000313" key="2">
    <source>
        <dbReference type="EMBL" id="MBG0741567.1"/>
    </source>
</evidence>
<reference evidence="2 3" key="1">
    <citation type="submission" date="2020-11" db="EMBL/GenBank/DDBJ databases">
        <title>Arthrobacter antarcticus sp. nov., isolated from Antarctic Soil.</title>
        <authorList>
            <person name="Li J."/>
        </authorList>
    </citation>
    <scope>NUCLEOTIDE SEQUENCE [LARGE SCALE GENOMIC DNA]</scope>
    <source>
        <strain evidence="2 3">Z1-20</strain>
    </source>
</reference>
<dbReference type="SUPFAM" id="SSF51735">
    <property type="entry name" value="NAD(P)-binding Rossmann-fold domains"/>
    <property type="match status" value="1"/>
</dbReference>
<dbReference type="Pfam" id="PF08240">
    <property type="entry name" value="ADH_N"/>
    <property type="match status" value="1"/>
</dbReference>
<dbReference type="Gene3D" id="3.40.50.720">
    <property type="entry name" value="NAD(P)-binding Rossmann-like Domain"/>
    <property type="match status" value="1"/>
</dbReference>
<dbReference type="PANTHER" id="PTHR45033:SF3">
    <property type="entry name" value="DEHYDROGENASE, PUTATIVE (AFU_ORTHOLOGUE AFUA_2G13270)-RELATED"/>
    <property type="match status" value="1"/>
</dbReference>
<dbReference type="InterPro" id="IPR013149">
    <property type="entry name" value="ADH-like_C"/>
</dbReference>
<gene>
    <name evidence="2" type="ORF">IV500_19600</name>
</gene>
<dbReference type="EMBL" id="JADNYM010000033">
    <property type="protein sequence ID" value="MBG0741567.1"/>
    <property type="molecule type" value="Genomic_DNA"/>
</dbReference>
<comment type="caution">
    <text evidence="2">The sequence shown here is derived from an EMBL/GenBank/DDBJ whole genome shotgun (WGS) entry which is preliminary data.</text>
</comment>
<dbReference type="InterPro" id="IPR020843">
    <property type="entry name" value="ER"/>
</dbReference>
<dbReference type="SUPFAM" id="SSF50129">
    <property type="entry name" value="GroES-like"/>
    <property type="match status" value="1"/>
</dbReference>
<organism evidence="2 3">
    <name type="scientific">Arthrobacter terrae</name>
    <dbReference type="NCBI Taxonomy" id="2935737"/>
    <lineage>
        <taxon>Bacteria</taxon>
        <taxon>Bacillati</taxon>
        <taxon>Actinomycetota</taxon>
        <taxon>Actinomycetes</taxon>
        <taxon>Micrococcales</taxon>
        <taxon>Micrococcaceae</taxon>
        <taxon>Arthrobacter</taxon>
    </lineage>
</organism>
<dbReference type="AlphaFoldDB" id="A0A931GCB2"/>
<evidence type="ECO:0000259" key="1">
    <source>
        <dbReference type="SMART" id="SM00829"/>
    </source>
</evidence>
<protein>
    <submittedName>
        <fullName evidence="2">Zinc-binding dehydrogenase</fullName>
    </submittedName>
</protein>
<name>A0A931GCB2_9MICC</name>
<dbReference type="GO" id="GO:0016491">
    <property type="term" value="F:oxidoreductase activity"/>
    <property type="evidence" value="ECO:0007669"/>
    <property type="project" value="InterPro"/>
</dbReference>
<dbReference type="Gene3D" id="3.90.180.10">
    <property type="entry name" value="Medium-chain alcohol dehydrogenases, catalytic domain"/>
    <property type="match status" value="1"/>
</dbReference>
<keyword evidence="3" id="KW-1185">Reference proteome</keyword>
<accession>A0A931GCB2</accession>
<dbReference type="Proteomes" id="UP000655366">
    <property type="component" value="Unassembled WGS sequence"/>
</dbReference>
<sequence length="321" mass="33820">MRAVFATAISADDPLSGLEVGELDDVAGPPGWVKVTLKTSALNHHDLFSLRGMGLSADKLPMVLGCDGAGIDEDGQEVMVHAVIPTDGWRGDETLDPKRSLLSEVHPGTFADYVWVPAGNVLPKPAELSWEEAGCLSTAWLTAFKMLFSVSPVGPGSTILVQGSGGGVATALITMAAKAGFRVWVTGRTEGKRAAALGLGAAEAFEPGARLPERVDVVFDSVGQATWNHSLKSLKPGGAIVTCGATSGFNPPAELSRVFFTQLQILGSTMGNRSQFHRLAQFLVSSGARPLIDSVRPLEQAREGFARMLTGDVQGKIVFTH</sequence>